<name>A0A183MY17_9TREM</name>
<keyword evidence="2" id="KW-1185">Reference proteome</keyword>
<dbReference type="Proteomes" id="UP000277204">
    <property type="component" value="Unassembled WGS sequence"/>
</dbReference>
<dbReference type="AlphaFoldDB" id="A0A183MY17"/>
<protein>
    <submittedName>
        <fullName evidence="1">Uncharacterized protein</fullName>
    </submittedName>
</protein>
<evidence type="ECO:0000313" key="2">
    <source>
        <dbReference type="Proteomes" id="UP000277204"/>
    </source>
</evidence>
<organism evidence="1 2">
    <name type="scientific">Schistosoma margrebowiei</name>
    <dbReference type="NCBI Taxonomy" id="48269"/>
    <lineage>
        <taxon>Eukaryota</taxon>
        <taxon>Metazoa</taxon>
        <taxon>Spiralia</taxon>
        <taxon>Lophotrochozoa</taxon>
        <taxon>Platyhelminthes</taxon>
        <taxon>Trematoda</taxon>
        <taxon>Digenea</taxon>
        <taxon>Strigeidida</taxon>
        <taxon>Schistosomatoidea</taxon>
        <taxon>Schistosomatidae</taxon>
        <taxon>Schistosoma</taxon>
    </lineage>
</organism>
<reference evidence="1 2" key="1">
    <citation type="submission" date="2018-11" db="EMBL/GenBank/DDBJ databases">
        <authorList>
            <consortium name="Pathogen Informatics"/>
        </authorList>
    </citation>
    <scope>NUCLEOTIDE SEQUENCE [LARGE SCALE GENOMIC DNA]</scope>
    <source>
        <strain evidence="1 2">Zambia</strain>
    </source>
</reference>
<dbReference type="EMBL" id="UZAI01018511">
    <property type="protein sequence ID" value="VDP37670.1"/>
    <property type="molecule type" value="Genomic_DNA"/>
</dbReference>
<evidence type="ECO:0000313" key="1">
    <source>
        <dbReference type="EMBL" id="VDP37670.1"/>
    </source>
</evidence>
<gene>
    <name evidence="1" type="ORF">SMRZ_LOCUS20942</name>
</gene>
<proteinExistence type="predicted"/>
<accession>A0A183MY17</accession>
<sequence>MQGPYDDERAQWVLTLHRQACVSEMLVNFLESCIENNDYPKRFWKALRRNHIHPNAKTLKRHALNYIDGIKSRKVELNRNISLRSHALFELSLDERKQFEDYVTNVTEKQSQKAKRKHLETLQHVDVIMKFPEHP</sequence>